<dbReference type="Gene3D" id="3.90.70.50">
    <property type="entry name" value="Peptidase C10, streptopain"/>
    <property type="match status" value="2"/>
</dbReference>
<comment type="similarity">
    <text evidence="1">Belongs to the peptidase C10 family.</text>
</comment>
<evidence type="ECO:0000256" key="5">
    <source>
        <dbReference type="ARBA" id="ARBA00022807"/>
    </source>
</evidence>
<dbReference type="SUPFAM" id="SSF54001">
    <property type="entry name" value="Cysteine proteinases"/>
    <property type="match status" value="1"/>
</dbReference>
<evidence type="ECO:0000256" key="6">
    <source>
        <dbReference type="PIRSR" id="PIRSR600200-1"/>
    </source>
</evidence>
<protein>
    <submittedName>
        <fullName evidence="8">Streptopain</fullName>
        <ecNumber evidence="8">3.4.22.10</ecNumber>
    </submittedName>
</protein>
<evidence type="ECO:0000256" key="4">
    <source>
        <dbReference type="ARBA" id="ARBA00022801"/>
    </source>
</evidence>
<dbReference type="GO" id="GO:0008234">
    <property type="term" value="F:cysteine-type peptidase activity"/>
    <property type="evidence" value="ECO:0007669"/>
    <property type="project" value="UniProtKB-KW"/>
</dbReference>
<feature type="active site" description="Nucleophile" evidence="6">
    <location>
        <position position="231"/>
    </location>
</feature>
<accession>A0A1D3ULS9</accession>
<reference evidence="8 9" key="1">
    <citation type="submission" date="2016-09" db="EMBL/GenBank/DDBJ databases">
        <authorList>
            <person name="Capua I."/>
            <person name="De Benedictis P."/>
            <person name="Joannis T."/>
            <person name="Lombin L.H."/>
            <person name="Cattoli G."/>
        </authorList>
    </citation>
    <scope>NUCLEOTIDE SEQUENCE [LARGE SCALE GENOMIC DNA]</scope>
    <source>
        <strain evidence="8 9">UB20</strain>
    </source>
</reference>
<evidence type="ECO:0000256" key="3">
    <source>
        <dbReference type="ARBA" id="ARBA00022729"/>
    </source>
</evidence>
<dbReference type="InterPro" id="IPR000200">
    <property type="entry name" value="Peptidase_C10"/>
</dbReference>
<dbReference type="AlphaFoldDB" id="A0A1D3ULS9"/>
<dbReference type="InterPro" id="IPR025896">
    <property type="entry name" value="Spi_Prtas-inh"/>
</dbReference>
<dbReference type="OrthoDB" id="2235251at2"/>
<dbReference type="RefSeq" id="WP_081328220.1">
    <property type="nucleotide sequence ID" value="NZ_FMMM01000048.1"/>
</dbReference>
<keyword evidence="3" id="KW-0732">Signal</keyword>
<evidence type="ECO:0000313" key="8">
    <source>
        <dbReference type="EMBL" id="SCQ21089.1"/>
    </source>
</evidence>
<feature type="domain" description="Spi protease inhibitor" evidence="7">
    <location>
        <begin position="45"/>
        <end position="145"/>
    </location>
</feature>
<dbReference type="GO" id="GO:0006508">
    <property type="term" value="P:proteolysis"/>
    <property type="evidence" value="ECO:0007669"/>
    <property type="project" value="UniProtKB-KW"/>
</dbReference>
<organism evidence="8 9">
    <name type="scientific">Tannerella forsythia</name>
    <name type="common">Bacteroides forsythus</name>
    <dbReference type="NCBI Taxonomy" id="28112"/>
    <lineage>
        <taxon>Bacteria</taxon>
        <taxon>Pseudomonadati</taxon>
        <taxon>Bacteroidota</taxon>
        <taxon>Bacteroidia</taxon>
        <taxon>Bacteroidales</taxon>
        <taxon>Tannerellaceae</taxon>
        <taxon>Tannerella</taxon>
    </lineage>
</organism>
<dbReference type="EMBL" id="FMMM01000048">
    <property type="protein sequence ID" value="SCQ21089.1"/>
    <property type="molecule type" value="Genomic_DNA"/>
</dbReference>
<dbReference type="Pfam" id="PF01640">
    <property type="entry name" value="Peptidase_C10"/>
    <property type="match status" value="1"/>
</dbReference>
<name>A0A1D3ULS9_TANFO</name>
<dbReference type="EC" id="3.4.22.10" evidence="8"/>
<evidence type="ECO:0000256" key="2">
    <source>
        <dbReference type="ARBA" id="ARBA00022670"/>
    </source>
</evidence>
<dbReference type="Pfam" id="PF13734">
    <property type="entry name" value="Inhibitor_I69"/>
    <property type="match status" value="1"/>
</dbReference>
<keyword evidence="5" id="KW-0788">Thiol protease</keyword>
<evidence type="ECO:0000313" key="9">
    <source>
        <dbReference type="Proteomes" id="UP000182057"/>
    </source>
</evidence>
<keyword evidence="2" id="KW-0645">Protease</keyword>
<dbReference type="InterPro" id="IPR044934">
    <property type="entry name" value="Streptopain_sf"/>
</dbReference>
<keyword evidence="4 8" id="KW-0378">Hydrolase</keyword>
<evidence type="ECO:0000259" key="7">
    <source>
        <dbReference type="Pfam" id="PF13734"/>
    </source>
</evidence>
<dbReference type="PROSITE" id="PS51257">
    <property type="entry name" value="PROKAR_LIPOPROTEIN"/>
    <property type="match status" value="1"/>
</dbReference>
<dbReference type="Proteomes" id="UP000182057">
    <property type="component" value="Unassembled WGS sequence"/>
</dbReference>
<proteinExistence type="inferred from homology"/>
<sequence length="470" mass="52645">MKSVKLFVASIFAAIFVMSCNDEIAELSESNRIEDKRANTNYRVSIDEAKETLSQFMEMMNGVDLRVSGSNSSISHDYSIRNVEVISSNNHLVYTRAGNTSKGIDTLMYIVNFEDNKGFALVAADKRTDPIYAIIDEGNFSMDSIDKVDNPGFMLCVERSLKKAAYDIKNYSVTNNGKMISTSTPGWGGGNPGRKVYPLLSVKWDQSSPYNNCSPYVDGIQTSNGRGYTGCVITATAQIISYFRCVGQITYNTNQGNDLNSNHGTATLNWDRIIADSKSIANDKRYGTLDKDLHHESSYEVARLMRYLGVALKADYSNKGTGAKSEKAIDWLNDWGGLSASGLSDYNGEETVKALDAKKLVYVRANATKSHTWIFFNKYSDGHAWVIDGYIENMTNGNLDRRLVHCNFGWGGQCDGYYIDGIFDTGEGTFTWELEDENDPRNPYTRPDKDKKTRDKLFFRYKVKMSVIGR</sequence>
<dbReference type="InterPro" id="IPR038765">
    <property type="entry name" value="Papain-like_cys_pep_sf"/>
</dbReference>
<feature type="active site" description="Proton acceptor" evidence="6">
    <location>
        <position position="383"/>
    </location>
</feature>
<gene>
    <name evidence="8" type="primary">speB</name>
    <name evidence="8" type="ORF">TFUB20_01255</name>
</gene>
<evidence type="ECO:0000256" key="1">
    <source>
        <dbReference type="ARBA" id="ARBA00009693"/>
    </source>
</evidence>